<dbReference type="PROSITE" id="PS51071">
    <property type="entry name" value="HTH_RPIR"/>
    <property type="match status" value="1"/>
</dbReference>
<dbReference type="Gene3D" id="1.10.10.10">
    <property type="entry name" value="Winged helix-like DNA-binding domain superfamily/Winged helix DNA-binding domain"/>
    <property type="match status" value="1"/>
</dbReference>
<feature type="domain" description="SIS" evidence="5">
    <location>
        <begin position="120"/>
        <end position="260"/>
    </location>
</feature>
<dbReference type="PROSITE" id="PS51464">
    <property type="entry name" value="SIS"/>
    <property type="match status" value="1"/>
</dbReference>
<keyword evidence="1" id="KW-0805">Transcription regulation</keyword>
<dbReference type="Pfam" id="PF01380">
    <property type="entry name" value="SIS"/>
    <property type="match status" value="1"/>
</dbReference>
<dbReference type="GO" id="GO:0097367">
    <property type="term" value="F:carbohydrate derivative binding"/>
    <property type="evidence" value="ECO:0007669"/>
    <property type="project" value="InterPro"/>
</dbReference>
<dbReference type="RefSeq" id="WP_122629663.1">
    <property type="nucleotide sequence ID" value="NZ_UPPP01000097.1"/>
</dbReference>
<dbReference type="SUPFAM" id="SSF46689">
    <property type="entry name" value="Homeodomain-like"/>
    <property type="match status" value="1"/>
</dbReference>
<sequence length="290" mass="32870">MEADSVLLRVEQYANRCTKSETGILNEILRNPQEVAKDTIVEFAAKCEVSEPTITRFVRKIGFKHYTEFRIILSQELLRDEIKKNQNYDEKKEISGLYEEYCRLLEKSSALISQEILNELIDMMDQATRIKIYGIGASGLTAFETATKLLRVGYSVFAVSDASYMRRDASYSRQGDLIIAFSVSGETRDLVAALELAAKHGARIILVSAYEHSAASKFAHKVVFTSRKDSLPAGHFISSEIAQLFVVDCLYERIVRRNPDKLVDYEAKAFSAVVDDFSEARIVRPRKKKE</sequence>
<gene>
    <name evidence="6" type="ORF">LUCI_4095</name>
</gene>
<dbReference type="InterPro" id="IPR046348">
    <property type="entry name" value="SIS_dom_sf"/>
</dbReference>
<dbReference type="Proteomes" id="UP000277811">
    <property type="component" value="Unassembled WGS sequence"/>
</dbReference>
<dbReference type="SUPFAM" id="SSF53697">
    <property type="entry name" value="SIS domain"/>
    <property type="match status" value="1"/>
</dbReference>
<reference evidence="6 7" key="1">
    <citation type="submission" date="2018-06" db="EMBL/GenBank/DDBJ databases">
        <authorList>
            <person name="Strepis N."/>
        </authorList>
    </citation>
    <scope>NUCLEOTIDE SEQUENCE [LARGE SCALE GENOMIC DNA]</scope>
    <source>
        <strain evidence="6">LUCI</strain>
    </source>
</reference>
<dbReference type="Pfam" id="PF01418">
    <property type="entry name" value="HTH_6"/>
    <property type="match status" value="1"/>
</dbReference>
<evidence type="ECO:0000256" key="3">
    <source>
        <dbReference type="ARBA" id="ARBA00023163"/>
    </source>
</evidence>
<keyword evidence="7" id="KW-1185">Reference proteome</keyword>
<dbReference type="OrthoDB" id="3684496at2"/>
<evidence type="ECO:0000259" key="4">
    <source>
        <dbReference type="PROSITE" id="PS51071"/>
    </source>
</evidence>
<dbReference type="AlphaFoldDB" id="A0A498RBE4"/>
<dbReference type="GO" id="GO:1901135">
    <property type="term" value="P:carbohydrate derivative metabolic process"/>
    <property type="evidence" value="ECO:0007669"/>
    <property type="project" value="InterPro"/>
</dbReference>
<evidence type="ECO:0000313" key="7">
    <source>
        <dbReference type="Proteomes" id="UP000277811"/>
    </source>
</evidence>
<organism evidence="6 7">
    <name type="scientific">Lucifera butyrica</name>
    <dbReference type="NCBI Taxonomy" id="1351585"/>
    <lineage>
        <taxon>Bacteria</taxon>
        <taxon>Bacillati</taxon>
        <taxon>Bacillota</taxon>
        <taxon>Negativicutes</taxon>
        <taxon>Veillonellales</taxon>
        <taxon>Veillonellaceae</taxon>
        <taxon>Lucifera</taxon>
    </lineage>
</organism>
<dbReference type="Gene3D" id="3.40.50.10490">
    <property type="entry name" value="Glucose-6-phosphate isomerase like protein, domain 1"/>
    <property type="match status" value="1"/>
</dbReference>
<protein>
    <submittedName>
        <fullName evidence="6">Sugar isomerase (Sis)</fullName>
    </submittedName>
</protein>
<feature type="domain" description="HTH rpiR-type" evidence="4">
    <location>
        <begin position="4"/>
        <end position="80"/>
    </location>
</feature>
<dbReference type="InterPro" id="IPR047640">
    <property type="entry name" value="RpiR-like"/>
</dbReference>
<dbReference type="CDD" id="cd05013">
    <property type="entry name" value="SIS_RpiR"/>
    <property type="match status" value="1"/>
</dbReference>
<evidence type="ECO:0000256" key="1">
    <source>
        <dbReference type="ARBA" id="ARBA00023015"/>
    </source>
</evidence>
<dbReference type="InterPro" id="IPR000281">
    <property type="entry name" value="HTH_RpiR"/>
</dbReference>
<dbReference type="GO" id="GO:0016853">
    <property type="term" value="F:isomerase activity"/>
    <property type="evidence" value="ECO:0007669"/>
    <property type="project" value="UniProtKB-KW"/>
</dbReference>
<dbReference type="InterPro" id="IPR035472">
    <property type="entry name" value="RpiR-like_SIS"/>
</dbReference>
<evidence type="ECO:0000313" key="6">
    <source>
        <dbReference type="EMBL" id="VBB08814.1"/>
    </source>
</evidence>
<dbReference type="InterPro" id="IPR009057">
    <property type="entry name" value="Homeodomain-like_sf"/>
</dbReference>
<dbReference type="InterPro" id="IPR001347">
    <property type="entry name" value="SIS_dom"/>
</dbReference>
<keyword evidence="3" id="KW-0804">Transcription</keyword>
<evidence type="ECO:0000256" key="2">
    <source>
        <dbReference type="ARBA" id="ARBA00023125"/>
    </source>
</evidence>
<keyword evidence="6" id="KW-0413">Isomerase</keyword>
<dbReference type="PANTHER" id="PTHR30514:SF1">
    <property type="entry name" value="HTH-TYPE TRANSCRIPTIONAL REGULATOR HEXR-RELATED"/>
    <property type="match status" value="1"/>
</dbReference>
<evidence type="ECO:0000259" key="5">
    <source>
        <dbReference type="PROSITE" id="PS51464"/>
    </source>
</evidence>
<proteinExistence type="predicted"/>
<accession>A0A498RBE4</accession>
<name>A0A498RBE4_9FIRM</name>
<keyword evidence="2" id="KW-0238">DNA-binding</keyword>
<dbReference type="EMBL" id="UPPP01000097">
    <property type="protein sequence ID" value="VBB08814.1"/>
    <property type="molecule type" value="Genomic_DNA"/>
</dbReference>
<dbReference type="PANTHER" id="PTHR30514">
    <property type="entry name" value="GLUCOKINASE"/>
    <property type="match status" value="1"/>
</dbReference>
<dbReference type="InterPro" id="IPR036388">
    <property type="entry name" value="WH-like_DNA-bd_sf"/>
</dbReference>
<dbReference type="GO" id="GO:0003700">
    <property type="term" value="F:DNA-binding transcription factor activity"/>
    <property type="evidence" value="ECO:0007669"/>
    <property type="project" value="InterPro"/>
</dbReference>
<dbReference type="GO" id="GO:0003677">
    <property type="term" value="F:DNA binding"/>
    <property type="evidence" value="ECO:0007669"/>
    <property type="project" value="UniProtKB-KW"/>
</dbReference>